<evidence type="ECO:0000313" key="10">
    <source>
        <dbReference type="Proteomes" id="UP000886842"/>
    </source>
</evidence>
<accession>A0A9D1GUM4</accession>
<keyword evidence="4" id="KW-0804">Transcription</keyword>
<evidence type="ECO:0000256" key="2">
    <source>
        <dbReference type="ARBA" id="ARBA00023015"/>
    </source>
</evidence>
<comment type="caution">
    <text evidence="9">The sequence shown here is derived from an EMBL/GenBank/DDBJ whole genome shotgun (WGS) entry which is preliminary data.</text>
</comment>
<dbReference type="GO" id="GO:0003700">
    <property type="term" value="F:DNA-binding transcription factor activity"/>
    <property type="evidence" value="ECO:0007669"/>
    <property type="project" value="TreeGrafter"/>
</dbReference>
<organism evidence="9 10">
    <name type="scientific">Candidatus Avipropionibacterium avicola</name>
    <dbReference type="NCBI Taxonomy" id="2840701"/>
    <lineage>
        <taxon>Bacteria</taxon>
        <taxon>Bacillati</taxon>
        <taxon>Actinomycetota</taxon>
        <taxon>Actinomycetes</taxon>
        <taxon>Propionibacteriales</taxon>
        <taxon>Propionibacteriaceae</taxon>
        <taxon>Propionibacteriaceae incertae sedis</taxon>
        <taxon>Candidatus Avipropionibacterium</taxon>
    </lineage>
</organism>
<feature type="domain" description="HTH iclR-type" evidence="7">
    <location>
        <begin position="12"/>
        <end position="75"/>
    </location>
</feature>
<dbReference type="Pfam" id="PF09339">
    <property type="entry name" value="HTH_IclR"/>
    <property type="match status" value="1"/>
</dbReference>
<dbReference type="PANTHER" id="PTHR30136">
    <property type="entry name" value="HELIX-TURN-HELIX TRANSCRIPTIONAL REGULATOR, ICLR FAMILY"/>
    <property type="match status" value="1"/>
</dbReference>
<evidence type="ECO:0000256" key="4">
    <source>
        <dbReference type="ARBA" id="ARBA00023163"/>
    </source>
</evidence>
<dbReference type="AlphaFoldDB" id="A0A9D1GUM4"/>
<dbReference type="Proteomes" id="UP000886842">
    <property type="component" value="Unassembled WGS sequence"/>
</dbReference>
<reference evidence="9" key="2">
    <citation type="journal article" date="2021" name="PeerJ">
        <title>Extensive microbial diversity within the chicken gut microbiome revealed by metagenomics and culture.</title>
        <authorList>
            <person name="Gilroy R."/>
            <person name="Ravi A."/>
            <person name="Getino M."/>
            <person name="Pursley I."/>
            <person name="Horton D.L."/>
            <person name="Alikhan N.F."/>
            <person name="Baker D."/>
            <person name="Gharbi K."/>
            <person name="Hall N."/>
            <person name="Watson M."/>
            <person name="Adriaenssens E.M."/>
            <person name="Foster-Nyarko E."/>
            <person name="Jarju S."/>
            <person name="Secka A."/>
            <person name="Antonio M."/>
            <person name="Oren A."/>
            <person name="Chaudhuri R.R."/>
            <person name="La Ragione R."/>
            <person name="Hildebrand F."/>
            <person name="Pallen M.J."/>
        </authorList>
    </citation>
    <scope>NUCLEOTIDE SEQUENCE</scope>
    <source>
        <strain evidence="9">ChiGjej1B1-24693</strain>
    </source>
</reference>
<dbReference type="Gene3D" id="1.10.10.10">
    <property type="entry name" value="Winged helix-like DNA-binding domain superfamily/Winged helix DNA-binding domain"/>
    <property type="match status" value="1"/>
</dbReference>
<dbReference type="InterPro" id="IPR014757">
    <property type="entry name" value="Tscrpt_reg_IclR_C"/>
</dbReference>
<dbReference type="InterPro" id="IPR036390">
    <property type="entry name" value="WH_DNA-bd_sf"/>
</dbReference>
<dbReference type="Pfam" id="PF01614">
    <property type="entry name" value="IclR_C"/>
    <property type="match status" value="1"/>
</dbReference>
<evidence type="ECO:0000256" key="5">
    <source>
        <dbReference type="ARBA" id="ARBA00058938"/>
    </source>
</evidence>
<protein>
    <recommendedName>
        <fullName evidence="6">Glycerol operon regulatory protein</fullName>
    </recommendedName>
</protein>
<dbReference type="EMBL" id="DVLP01000021">
    <property type="protein sequence ID" value="HIT74081.1"/>
    <property type="molecule type" value="Genomic_DNA"/>
</dbReference>
<evidence type="ECO:0000256" key="3">
    <source>
        <dbReference type="ARBA" id="ARBA00023125"/>
    </source>
</evidence>
<dbReference type="InterPro" id="IPR036388">
    <property type="entry name" value="WH-like_DNA-bd_sf"/>
</dbReference>
<evidence type="ECO:0000256" key="6">
    <source>
        <dbReference type="ARBA" id="ARBA00070406"/>
    </source>
</evidence>
<dbReference type="PROSITE" id="PS51077">
    <property type="entry name" value="HTH_ICLR"/>
    <property type="match status" value="1"/>
</dbReference>
<dbReference type="SMART" id="SM00346">
    <property type="entry name" value="HTH_ICLR"/>
    <property type="match status" value="1"/>
</dbReference>
<name>A0A9D1GUM4_9ACTN</name>
<keyword evidence="3" id="KW-0238">DNA-binding</keyword>
<dbReference type="GO" id="GO:0003677">
    <property type="term" value="F:DNA binding"/>
    <property type="evidence" value="ECO:0007669"/>
    <property type="project" value="UniProtKB-KW"/>
</dbReference>
<gene>
    <name evidence="9" type="ORF">IAA98_00675</name>
</gene>
<dbReference type="FunFam" id="1.10.10.10:FF:000056">
    <property type="entry name" value="IclR family transcriptional regulator"/>
    <property type="match status" value="1"/>
</dbReference>
<dbReference type="InterPro" id="IPR005471">
    <property type="entry name" value="Tscrpt_reg_IclR_N"/>
</dbReference>
<dbReference type="SUPFAM" id="SSF55781">
    <property type="entry name" value="GAF domain-like"/>
    <property type="match status" value="1"/>
</dbReference>
<dbReference type="SUPFAM" id="SSF46785">
    <property type="entry name" value="Winged helix' DNA-binding domain"/>
    <property type="match status" value="1"/>
</dbReference>
<reference evidence="9" key="1">
    <citation type="submission" date="2020-10" db="EMBL/GenBank/DDBJ databases">
        <authorList>
            <person name="Gilroy R."/>
        </authorList>
    </citation>
    <scope>NUCLEOTIDE SEQUENCE</scope>
    <source>
        <strain evidence="9">ChiGjej1B1-24693</strain>
    </source>
</reference>
<proteinExistence type="predicted"/>
<feature type="domain" description="IclR-ED" evidence="8">
    <location>
        <begin position="76"/>
        <end position="263"/>
    </location>
</feature>
<evidence type="ECO:0000259" key="7">
    <source>
        <dbReference type="PROSITE" id="PS51077"/>
    </source>
</evidence>
<dbReference type="PROSITE" id="PS51078">
    <property type="entry name" value="ICLR_ED"/>
    <property type="match status" value="1"/>
</dbReference>
<dbReference type="PANTHER" id="PTHR30136:SF24">
    <property type="entry name" value="HTH-TYPE TRANSCRIPTIONAL REPRESSOR ALLR"/>
    <property type="match status" value="1"/>
</dbReference>
<sequence length="263" mass="28722">MEATTTGGVRAVKSAEHTVAVLEYLASRQDRPARIREIVAATTIPRSSAYALLQTLTDLGWVERDQTGLLYGVGIRALIAGVSYLDADPRLGLLRPWLDRLRTELDETIHLARLDGAEIVYLATRESGQYLRAINRVGRRLPAHATSLGKALLASLPDDELDRTLELLPPDPLPSLTAHTLTTRRALRADLRAVRERGWASDHEENTEGLRCLGIALPVPRGTNPVRDAISCSVPSARLTAEREARIAELLLATAGEIASAHR</sequence>
<dbReference type="GO" id="GO:0006071">
    <property type="term" value="P:glycerol metabolic process"/>
    <property type="evidence" value="ECO:0007669"/>
    <property type="project" value="UniProtKB-KW"/>
</dbReference>
<dbReference type="GO" id="GO:0045892">
    <property type="term" value="P:negative regulation of DNA-templated transcription"/>
    <property type="evidence" value="ECO:0007669"/>
    <property type="project" value="TreeGrafter"/>
</dbReference>
<evidence type="ECO:0000313" key="9">
    <source>
        <dbReference type="EMBL" id="HIT74081.1"/>
    </source>
</evidence>
<evidence type="ECO:0000259" key="8">
    <source>
        <dbReference type="PROSITE" id="PS51078"/>
    </source>
</evidence>
<keyword evidence="1" id="KW-0319">Glycerol metabolism</keyword>
<evidence type="ECO:0000256" key="1">
    <source>
        <dbReference type="ARBA" id="ARBA00022798"/>
    </source>
</evidence>
<dbReference type="InterPro" id="IPR029016">
    <property type="entry name" value="GAF-like_dom_sf"/>
</dbReference>
<keyword evidence="2" id="KW-0805">Transcription regulation</keyword>
<dbReference type="InterPro" id="IPR050707">
    <property type="entry name" value="HTH_MetabolicPath_Reg"/>
</dbReference>
<comment type="function">
    <text evidence="5">May be an activator protein for the gylABX operon.</text>
</comment>
<dbReference type="Gene3D" id="3.30.450.40">
    <property type="match status" value="1"/>
</dbReference>